<dbReference type="STRING" id="177199.A0A420YMZ8"/>
<name>A0A420YMZ8_9PEZI</name>
<comment type="caution">
    <text evidence="1">The sequence shown here is derived from an EMBL/GenBank/DDBJ whole genome shotgun (WGS) entry which is preliminary data.</text>
</comment>
<keyword evidence="2" id="KW-1185">Reference proteome</keyword>
<dbReference type="AlphaFoldDB" id="A0A420YMZ8"/>
<proteinExistence type="predicted"/>
<protein>
    <recommendedName>
        <fullName evidence="3">F-box domain-containing protein</fullName>
    </recommendedName>
</protein>
<gene>
    <name evidence="1" type="ORF">DL546_009562</name>
</gene>
<dbReference type="OrthoDB" id="5304511at2759"/>
<reference evidence="1 2" key="1">
    <citation type="submission" date="2018-08" db="EMBL/GenBank/DDBJ databases">
        <title>Draft genome of the lignicolous fungus Coniochaeta pulveracea.</title>
        <authorList>
            <person name="Borstlap C.J."/>
            <person name="De Witt R.N."/>
            <person name="Botha A."/>
            <person name="Volschenk H."/>
        </authorList>
    </citation>
    <scope>NUCLEOTIDE SEQUENCE [LARGE SCALE GENOMIC DNA]</scope>
    <source>
        <strain evidence="1 2">CAB683</strain>
    </source>
</reference>
<organism evidence="1 2">
    <name type="scientific">Coniochaeta pulveracea</name>
    <dbReference type="NCBI Taxonomy" id="177199"/>
    <lineage>
        <taxon>Eukaryota</taxon>
        <taxon>Fungi</taxon>
        <taxon>Dikarya</taxon>
        <taxon>Ascomycota</taxon>
        <taxon>Pezizomycotina</taxon>
        <taxon>Sordariomycetes</taxon>
        <taxon>Sordariomycetidae</taxon>
        <taxon>Coniochaetales</taxon>
        <taxon>Coniochaetaceae</taxon>
        <taxon>Coniochaeta</taxon>
    </lineage>
</organism>
<sequence>MNDKKSERLIPPAPGGGLENLPPELRCLIFLRLDSPQLKALVSAAPRFHAQYLYERKYILCRSLERSLGSATVDAYAVHLFATLQANKSLNVSSFLMSCSESTAQRWQPLADELTEDEVVSMAAFYLGYVEDIMADFVCWILKFLSEVDEHKDGSDFPLSIYPFDTELTQLVQSYRDRQLVALTLTETTRFIMTIYRFQLVCQLTTPNDSNIVTLRKNEWGDPREEFLG</sequence>
<evidence type="ECO:0008006" key="3">
    <source>
        <dbReference type="Google" id="ProtNLM"/>
    </source>
</evidence>
<dbReference type="Proteomes" id="UP000275385">
    <property type="component" value="Unassembled WGS sequence"/>
</dbReference>
<dbReference type="EMBL" id="QVQW01000002">
    <property type="protein sequence ID" value="RKU49232.1"/>
    <property type="molecule type" value="Genomic_DNA"/>
</dbReference>
<evidence type="ECO:0000313" key="2">
    <source>
        <dbReference type="Proteomes" id="UP000275385"/>
    </source>
</evidence>
<evidence type="ECO:0000313" key="1">
    <source>
        <dbReference type="EMBL" id="RKU49232.1"/>
    </source>
</evidence>
<accession>A0A420YMZ8</accession>